<dbReference type="FunFam" id="3.40.309.10:FF:000003">
    <property type="entry name" value="Aldehyde dehydrogenase"/>
    <property type="match status" value="1"/>
</dbReference>
<dbReference type="VEuPathDB" id="FungiDB:AeMF1_020448"/>
<dbReference type="InterPro" id="IPR012394">
    <property type="entry name" value="Aldehyde_DH_NAD(P)"/>
</dbReference>
<reference evidence="10 11" key="1">
    <citation type="submission" date="2019-07" db="EMBL/GenBank/DDBJ databases">
        <title>Genomics analysis of Aphanomyces spp. identifies a new class of oomycete effector associated with host adaptation.</title>
        <authorList>
            <person name="Gaulin E."/>
        </authorList>
    </citation>
    <scope>NUCLEOTIDE SEQUENCE [LARGE SCALE GENOMIC DNA]</scope>
    <source>
        <strain evidence="10 11">ATCC 201684</strain>
    </source>
</reference>
<dbReference type="PANTHER" id="PTHR43570:SF16">
    <property type="entry name" value="ALDEHYDE DEHYDROGENASE TYPE III, ISOFORM Q"/>
    <property type="match status" value="1"/>
</dbReference>
<feature type="transmembrane region" description="Helical" evidence="8">
    <location>
        <begin position="504"/>
        <end position="523"/>
    </location>
</feature>
<evidence type="ECO:0000313" key="10">
    <source>
        <dbReference type="EMBL" id="KAF0721762.1"/>
    </source>
</evidence>
<dbReference type="AlphaFoldDB" id="A0A6G0W477"/>
<dbReference type="InterPro" id="IPR016161">
    <property type="entry name" value="Ald_DH/histidinol_DH"/>
</dbReference>
<protein>
    <recommendedName>
        <fullName evidence="4">Aldehyde dehydrogenase</fullName>
    </recommendedName>
</protein>
<comment type="similarity">
    <text evidence="1 4 7">Belongs to the aldehyde dehydrogenase family.</text>
</comment>
<dbReference type="PANTHER" id="PTHR43570">
    <property type="entry name" value="ALDEHYDE DEHYDROGENASE"/>
    <property type="match status" value="1"/>
</dbReference>
<dbReference type="InterPro" id="IPR029510">
    <property type="entry name" value="Ald_DH_CS_GLU"/>
</dbReference>
<feature type="active site" evidence="5 6">
    <location>
        <position position="240"/>
    </location>
</feature>
<sequence length="527" mass="57443">MSKATTNYHSMADKEPRVLPSTNLAASTAESIGADLSVLRASFRQGKLRPVENRKRILRQIQTLIKEGTPLLEEACLRDLNKHPMEFFVMELAGIHAELQEHLDHLDDWTAPEKVSTNLVNLPGSSYIVSDPLGVCCIIDTWNYPVSLLFGPLIGCIGAGNCALVRLPPEGTCDHVTAVVASLLDKYVDSDVVRYVVGGIESNIAMLKHKFDLIFVTGGTTIGKIVARAAAETLTPIVLELGGKSPCIVDGGSLDLNVAATRIAWGAFANTGQTCLRPDYLLVHSSVGDRLVSLVIEKLVQFFGTDPEQSDSYGRVVNATQHDRLKAIIDSDRAFLVHGGDTNAATRYIAPTLLNFKTNLNAFEESAAMQGELFGPVLPILYYDNLDSVVDIVTSRPKPLALYIFSNIKHNIERVRTETSSGSLCINDVMAQNSNSALPFGGVGNSGMGSYHGKHSFKTFSHQKAVLWKSTMLDFPQRYMPYSESKASFLRLTMKPITRTQTRVLLVVGLIVIAAIVVAIVLVTTKK</sequence>
<evidence type="ECO:0000256" key="5">
    <source>
        <dbReference type="PIRSR" id="PIRSR036492-1"/>
    </source>
</evidence>
<accession>A0A6G0W477</accession>
<evidence type="ECO:0000256" key="6">
    <source>
        <dbReference type="PROSITE-ProRule" id="PRU10007"/>
    </source>
</evidence>
<evidence type="ECO:0000256" key="1">
    <source>
        <dbReference type="ARBA" id="ARBA00009986"/>
    </source>
</evidence>
<evidence type="ECO:0000259" key="9">
    <source>
        <dbReference type="Pfam" id="PF00171"/>
    </source>
</evidence>
<dbReference type="FunFam" id="3.40.605.10:FF:000004">
    <property type="entry name" value="Aldehyde dehydrogenase"/>
    <property type="match status" value="1"/>
</dbReference>
<evidence type="ECO:0000256" key="7">
    <source>
        <dbReference type="RuleBase" id="RU003345"/>
    </source>
</evidence>
<proteinExistence type="inferred from homology"/>
<dbReference type="EMBL" id="VJMJ01000367">
    <property type="protein sequence ID" value="KAF0721762.1"/>
    <property type="molecule type" value="Genomic_DNA"/>
</dbReference>
<comment type="caution">
    <text evidence="10">The sequence shown here is derived from an EMBL/GenBank/DDBJ whole genome shotgun (WGS) entry which is preliminary data.</text>
</comment>
<feature type="domain" description="Aldehyde dehydrogenase" evidence="9">
    <location>
        <begin position="24"/>
        <end position="466"/>
    </location>
</feature>
<keyword evidence="2 4" id="KW-0560">Oxidoreductase</keyword>
<keyword evidence="8" id="KW-1133">Transmembrane helix</keyword>
<feature type="active site" evidence="5">
    <location>
        <position position="275"/>
    </location>
</feature>
<evidence type="ECO:0000256" key="3">
    <source>
        <dbReference type="ARBA" id="ARBA00023027"/>
    </source>
</evidence>
<dbReference type="InterPro" id="IPR015590">
    <property type="entry name" value="Aldehyde_DH_dom"/>
</dbReference>
<keyword evidence="8" id="KW-0812">Transmembrane</keyword>
<evidence type="ECO:0000256" key="2">
    <source>
        <dbReference type="ARBA" id="ARBA00023002"/>
    </source>
</evidence>
<dbReference type="GO" id="GO:0004029">
    <property type="term" value="F:aldehyde dehydrogenase (NAD+) activity"/>
    <property type="evidence" value="ECO:0007669"/>
    <property type="project" value="TreeGrafter"/>
</dbReference>
<name>A0A6G0W477_9STRA</name>
<dbReference type="Proteomes" id="UP000481153">
    <property type="component" value="Unassembled WGS sequence"/>
</dbReference>
<gene>
    <name evidence="10" type="ORF">Ae201684_018940</name>
</gene>
<dbReference type="InterPro" id="IPR016163">
    <property type="entry name" value="Ald_DH_C"/>
</dbReference>
<evidence type="ECO:0000256" key="8">
    <source>
        <dbReference type="SAM" id="Phobius"/>
    </source>
</evidence>
<dbReference type="Gene3D" id="3.40.309.10">
    <property type="entry name" value="Aldehyde Dehydrogenase, Chain A, domain 2"/>
    <property type="match status" value="1"/>
</dbReference>
<dbReference type="CDD" id="cd07087">
    <property type="entry name" value="ALDH_F3-13-14_CALDH-like"/>
    <property type="match status" value="1"/>
</dbReference>
<dbReference type="InterPro" id="IPR016162">
    <property type="entry name" value="Ald_DH_N"/>
</dbReference>
<dbReference type="GO" id="GO:0006081">
    <property type="term" value="P:aldehyde metabolic process"/>
    <property type="evidence" value="ECO:0007669"/>
    <property type="project" value="InterPro"/>
</dbReference>
<dbReference type="Gene3D" id="3.40.605.10">
    <property type="entry name" value="Aldehyde Dehydrogenase, Chain A, domain 1"/>
    <property type="match status" value="1"/>
</dbReference>
<dbReference type="PIRSF" id="PIRSF036492">
    <property type="entry name" value="ALDH"/>
    <property type="match status" value="1"/>
</dbReference>
<keyword evidence="3" id="KW-0520">NAD</keyword>
<keyword evidence="11" id="KW-1185">Reference proteome</keyword>
<organism evidence="10 11">
    <name type="scientific">Aphanomyces euteiches</name>
    <dbReference type="NCBI Taxonomy" id="100861"/>
    <lineage>
        <taxon>Eukaryota</taxon>
        <taxon>Sar</taxon>
        <taxon>Stramenopiles</taxon>
        <taxon>Oomycota</taxon>
        <taxon>Saprolegniomycetes</taxon>
        <taxon>Saprolegniales</taxon>
        <taxon>Verrucalvaceae</taxon>
        <taxon>Aphanomyces</taxon>
    </lineage>
</organism>
<dbReference type="GO" id="GO:0005737">
    <property type="term" value="C:cytoplasm"/>
    <property type="evidence" value="ECO:0007669"/>
    <property type="project" value="TreeGrafter"/>
</dbReference>
<dbReference type="Pfam" id="PF00171">
    <property type="entry name" value="Aldedh"/>
    <property type="match status" value="1"/>
</dbReference>
<dbReference type="SUPFAM" id="SSF53720">
    <property type="entry name" value="ALDH-like"/>
    <property type="match status" value="1"/>
</dbReference>
<keyword evidence="8" id="KW-0472">Membrane</keyword>
<evidence type="ECO:0000256" key="4">
    <source>
        <dbReference type="PIRNR" id="PIRNR036492"/>
    </source>
</evidence>
<evidence type="ECO:0000313" key="11">
    <source>
        <dbReference type="Proteomes" id="UP000481153"/>
    </source>
</evidence>
<dbReference type="PROSITE" id="PS00687">
    <property type="entry name" value="ALDEHYDE_DEHYDR_GLU"/>
    <property type="match status" value="1"/>
</dbReference>